<accession>A0A2Y9B4R9</accession>
<evidence type="ECO:0000313" key="3">
    <source>
        <dbReference type="Proteomes" id="UP000245839"/>
    </source>
</evidence>
<dbReference type="PIRSF" id="PIRSF012608">
    <property type="entry name" value="UCP012608"/>
    <property type="match status" value="1"/>
</dbReference>
<evidence type="ECO:0000313" key="4">
    <source>
        <dbReference type="Proteomes" id="UP000251571"/>
    </source>
</evidence>
<sequence length="354" mass="38438">MRLTEAFRTQGHACGALGSPFMARLMRLLADRLTPDHGPVAARLFAWEGDVSAAGQSLPLRLAGGLHALLLHGHPCLAAVYPPRDVSDAALWAAVSDTIRSETETLGHWLDSPPQTNELRRAAVLRAAGQWLTARYGLPLELLELGASAGLNLHWDRFALVAGGQRFGPDPATLTLTPDWEGPLPPDTEPRIAARRGVDLAPIDPIRDALRLRAYTWPDQPDRMARLHAALALPPQTVDRADAADWLEMRLAEPPTPGTCRLIAHTIAWQYFPPDTAARAEDAIQRAGRAATDATPLAWFGMEPDGTGPGAALTLRLWPGGTTQEAGRVDFHGRWVHWRLPQCATGPIRVDVIP</sequence>
<name>A0A2Y9B4R9_9RHOB</name>
<evidence type="ECO:0000313" key="1">
    <source>
        <dbReference type="EMBL" id="PWJ16234.1"/>
    </source>
</evidence>
<dbReference type="RefSeq" id="WP_109565440.1">
    <property type="nucleotide sequence ID" value="NZ_QGDJ01000009.1"/>
</dbReference>
<dbReference type="Pfam" id="PF10094">
    <property type="entry name" value="DUF2332"/>
    <property type="match status" value="1"/>
</dbReference>
<keyword evidence="3" id="KW-1185">Reference proteome</keyword>
<evidence type="ECO:0000313" key="2">
    <source>
        <dbReference type="EMBL" id="SSA49299.1"/>
    </source>
</evidence>
<dbReference type="OrthoDB" id="7666987at2"/>
<proteinExistence type="predicted"/>
<dbReference type="InterPro" id="IPR011200">
    <property type="entry name" value="UCP012608"/>
</dbReference>
<reference evidence="2 4" key="1">
    <citation type="submission" date="2016-10" db="EMBL/GenBank/DDBJ databases">
        <authorList>
            <person name="Cai Z."/>
        </authorList>
    </citation>
    <scope>NUCLEOTIDE SEQUENCE [LARGE SCALE GENOMIC DNA]</scope>
    <source>
        <strain evidence="2 4">DSM 25227</strain>
    </source>
</reference>
<reference evidence="1 3" key="2">
    <citation type="submission" date="2018-03" db="EMBL/GenBank/DDBJ databases">
        <title>Genomic Encyclopedia of Archaeal and Bacterial Type Strains, Phase II (KMG-II): from individual species to whole genera.</title>
        <authorList>
            <person name="Goeker M."/>
        </authorList>
    </citation>
    <scope>NUCLEOTIDE SEQUENCE [LARGE SCALE GENOMIC DNA]</scope>
    <source>
        <strain evidence="1 3">DSM 25227</strain>
    </source>
</reference>
<protein>
    <recommendedName>
        <fullName evidence="5">DUF2332 domain-containing protein</fullName>
    </recommendedName>
</protein>
<gene>
    <name evidence="1" type="ORF">BCF38_109119</name>
    <name evidence="2" type="ORF">SAMN05421539_109119</name>
</gene>
<organism evidence="2 4">
    <name type="scientific">Jannaschia seohaensis</name>
    <dbReference type="NCBI Taxonomy" id="475081"/>
    <lineage>
        <taxon>Bacteria</taxon>
        <taxon>Pseudomonadati</taxon>
        <taxon>Pseudomonadota</taxon>
        <taxon>Alphaproteobacteria</taxon>
        <taxon>Rhodobacterales</taxon>
        <taxon>Roseobacteraceae</taxon>
        <taxon>Jannaschia</taxon>
    </lineage>
</organism>
<dbReference type="EMBL" id="QGDJ01000009">
    <property type="protein sequence ID" value="PWJ16234.1"/>
    <property type="molecule type" value="Genomic_DNA"/>
</dbReference>
<evidence type="ECO:0008006" key="5">
    <source>
        <dbReference type="Google" id="ProtNLM"/>
    </source>
</evidence>
<dbReference type="Proteomes" id="UP000251571">
    <property type="component" value="Unassembled WGS sequence"/>
</dbReference>
<dbReference type="Proteomes" id="UP000245839">
    <property type="component" value="Unassembled WGS sequence"/>
</dbReference>
<dbReference type="AlphaFoldDB" id="A0A2Y9B4R9"/>
<dbReference type="EMBL" id="UETC01000009">
    <property type="protein sequence ID" value="SSA49299.1"/>
    <property type="molecule type" value="Genomic_DNA"/>
</dbReference>